<accession>A0A918M4L8</accession>
<evidence type="ECO:0000313" key="2">
    <source>
        <dbReference type="EMBL" id="GGU39720.1"/>
    </source>
</evidence>
<reference evidence="2" key="2">
    <citation type="submission" date="2020-09" db="EMBL/GenBank/DDBJ databases">
        <authorList>
            <person name="Sun Q."/>
            <person name="Ohkuma M."/>
        </authorList>
    </citation>
    <scope>NUCLEOTIDE SEQUENCE</scope>
    <source>
        <strain evidence="2">JCM 4391</strain>
    </source>
</reference>
<dbReference type="Proteomes" id="UP000636661">
    <property type="component" value="Unassembled WGS sequence"/>
</dbReference>
<organism evidence="2 3">
    <name type="scientific">Streptomyces lavendofoliae</name>
    <dbReference type="NCBI Taxonomy" id="67314"/>
    <lineage>
        <taxon>Bacteria</taxon>
        <taxon>Bacillati</taxon>
        <taxon>Actinomycetota</taxon>
        <taxon>Actinomycetes</taxon>
        <taxon>Kitasatosporales</taxon>
        <taxon>Streptomycetaceae</taxon>
        <taxon>Streptomyces</taxon>
    </lineage>
</organism>
<sequence>MAAAEPVIWRTSRFCTVSCIHVPALDTRFATDHQRMPRYRRERQGEWSARVRVGGGEEEGTVNGGGDEPVDSDGGIRRK</sequence>
<feature type="region of interest" description="Disordered" evidence="1">
    <location>
        <begin position="40"/>
        <end position="79"/>
    </location>
</feature>
<keyword evidence="3" id="KW-1185">Reference proteome</keyword>
<protein>
    <submittedName>
        <fullName evidence="2">Uncharacterized protein</fullName>
    </submittedName>
</protein>
<gene>
    <name evidence="2" type="ORF">GCM10010274_29200</name>
</gene>
<reference evidence="2" key="1">
    <citation type="journal article" date="2014" name="Int. J. Syst. Evol. Microbiol.">
        <title>Complete genome sequence of Corynebacterium casei LMG S-19264T (=DSM 44701T), isolated from a smear-ripened cheese.</title>
        <authorList>
            <consortium name="US DOE Joint Genome Institute (JGI-PGF)"/>
            <person name="Walter F."/>
            <person name="Albersmeier A."/>
            <person name="Kalinowski J."/>
            <person name="Ruckert C."/>
        </authorList>
    </citation>
    <scope>NUCLEOTIDE SEQUENCE</scope>
    <source>
        <strain evidence="2">JCM 4391</strain>
    </source>
</reference>
<comment type="caution">
    <text evidence="2">The sequence shown here is derived from an EMBL/GenBank/DDBJ whole genome shotgun (WGS) entry which is preliminary data.</text>
</comment>
<dbReference type="EMBL" id="BMTP01000006">
    <property type="protein sequence ID" value="GGU39720.1"/>
    <property type="molecule type" value="Genomic_DNA"/>
</dbReference>
<proteinExistence type="predicted"/>
<evidence type="ECO:0000256" key="1">
    <source>
        <dbReference type="SAM" id="MobiDB-lite"/>
    </source>
</evidence>
<evidence type="ECO:0000313" key="3">
    <source>
        <dbReference type="Proteomes" id="UP000636661"/>
    </source>
</evidence>
<dbReference type="AlphaFoldDB" id="A0A918M4L8"/>
<name>A0A918M4L8_9ACTN</name>